<keyword evidence="1" id="KW-0812">Transmembrane</keyword>
<sequence>MSRATHRLLKVVRYRKDTNLECCVLKVAFDYFLICLVGLVAGAWLTIGFGPTKPTVETSFADIQESKVEEGAARRKVFNERQTTKTHKWLFQSPEFVEELDYLEETNCSDHAMRLYAQLIDTVDTSGFDPETGRPFLSEGKVMTRMQFAVLFKGMIPLRPLAYMKDELVPQNFKHVMKAIPRKRNWKTCQFDLSPLQRMMRVAPPSLSQL</sequence>
<proteinExistence type="predicted"/>
<keyword evidence="1" id="KW-0472">Membrane</keyword>
<evidence type="ECO:0000313" key="3">
    <source>
        <dbReference type="Proteomes" id="UP000664096"/>
    </source>
</evidence>
<gene>
    <name evidence="2" type="ORF">JF539_12480</name>
</gene>
<evidence type="ECO:0000313" key="2">
    <source>
        <dbReference type="EMBL" id="MBN9671153.1"/>
    </source>
</evidence>
<accession>A0A939EFE2</accession>
<name>A0A939EFE2_9HYPH</name>
<reference evidence="2" key="1">
    <citation type="submission" date="2020-12" db="EMBL/GenBank/DDBJ databases">
        <title>Oil enriched cultivation method for isolating marine PHA-producing bacteria.</title>
        <authorList>
            <person name="Zheng W."/>
            <person name="Yu S."/>
            <person name="Huang Y."/>
        </authorList>
    </citation>
    <scope>NUCLEOTIDE SEQUENCE</scope>
    <source>
        <strain evidence="2">SY-2-12</strain>
    </source>
</reference>
<keyword evidence="1" id="KW-1133">Transmembrane helix</keyword>
<evidence type="ECO:0000256" key="1">
    <source>
        <dbReference type="SAM" id="Phobius"/>
    </source>
</evidence>
<dbReference type="AlphaFoldDB" id="A0A939EFE2"/>
<feature type="transmembrane region" description="Helical" evidence="1">
    <location>
        <begin position="23"/>
        <end position="45"/>
    </location>
</feature>
<dbReference type="EMBL" id="JAEKJZ010000002">
    <property type="protein sequence ID" value="MBN9671153.1"/>
    <property type="molecule type" value="Genomic_DNA"/>
</dbReference>
<protein>
    <submittedName>
        <fullName evidence="2">Uncharacterized protein</fullName>
    </submittedName>
</protein>
<comment type="caution">
    <text evidence="2">The sequence shown here is derived from an EMBL/GenBank/DDBJ whole genome shotgun (WGS) entry which is preliminary data.</text>
</comment>
<organism evidence="2 3">
    <name type="scientific">Roseibium aggregatum</name>
    <dbReference type="NCBI Taxonomy" id="187304"/>
    <lineage>
        <taxon>Bacteria</taxon>
        <taxon>Pseudomonadati</taxon>
        <taxon>Pseudomonadota</taxon>
        <taxon>Alphaproteobacteria</taxon>
        <taxon>Hyphomicrobiales</taxon>
        <taxon>Stappiaceae</taxon>
        <taxon>Roseibium</taxon>
    </lineage>
</organism>
<dbReference type="RefSeq" id="WP_207141003.1">
    <property type="nucleotide sequence ID" value="NZ_JAEKJZ010000002.1"/>
</dbReference>
<dbReference type="Proteomes" id="UP000664096">
    <property type="component" value="Unassembled WGS sequence"/>
</dbReference>